<sequence>DDRWVWKLGRSIQMLTVQTQLLTTEVDSLKQAIRNEKKRRQHGKPLQLVAPTQSEGGAIFWSSNKVQQARDHQAQKEAAAKS</sequence>
<accession>A0A6A6J4N7</accession>
<dbReference type="AlphaFoldDB" id="A0A6A6J4N7"/>
<feature type="non-terminal residue" evidence="1">
    <location>
        <position position="1"/>
    </location>
</feature>
<name>A0A6A6J4N7_WESOR</name>
<protein>
    <submittedName>
        <fullName evidence="1">Uncharacterized protein</fullName>
    </submittedName>
</protein>
<dbReference type="EMBL" id="ML986538">
    <property type="protein sequence ID" value="KAF2271540.1"/>
    <property type="molecule type" value="Genomic_DNA"/>
</dbReference>
<dbReference type="RefSeq" id="XP_033649079.1">
    <property type="nucleotide sequence ID" value="XM_033796132.1"/>
</dbReference>
<gene>
    <name evidence="1" type="ORF">EI97DRAFT_387624</name>
</gene>
<evidence type="ECO:0000313" key="2">
    <source>
        <dbReference type="Proteomes" id="UP000800097"/>
    </source>
</evidence>
<dbReference type="Proteomes" id="UP000800097">
    <property type="component" value="Unassembled WGS sequence"/>
</dbReference>
<dbReference type="OrthoDB" id="3945463at2759"/>
<dbReference type="GeneID" id="54549307"/>
<proteinExistence type="predicted"/>
<evidence type="ECO:0000313" key="1">
    <source>
        <dbReference type="EMBL" id="KAF2271540.1"/>
    </source>
</evidence>
<organism evidence="1 2">
    <name type="scientific">Westerdykella ornata</name>
    <dbReference type="NCBI Taxonomy" id="318751"/>
    <lineage>
        <taxon>Eukaryota</taxon>
        <taxon>Fungi</taxon>
        <taxon>Dikarya</taxon>
        <taxon>Ascomycota</taxon>
        <taxon>Pezizomycotina</taxon>
        <taxon>Dothideomycetes</taxon>
        <taxon>Pleosporomycetidae</taxon>
        <taxon>Pleosporales</taxon>
        <taxon>Sporormiaceae</taxon>
        <taxon>Westerdykella</taxon>
    </lineage>
</organism>
<reference evidence="1" key="1">
    <citation type="journal article" date="2020" name="Stud. Mycol.">
        <title>101 Dothideomycetes genomes: a test case for predicting lifestyles and emergence of pathogens.</title>
        <authorList>
            <person name="Haridas S."/>
            <person name="Albert R."/>
            <person name="Binder M."/>
            <person name="Bloem J."/>
            <person name="Labutti K."/>
            <person name="Salamov A."/>
            <person name="Andreopoulos B."/>
            <person name="Baker S."/>
            <person name="Barry K."/>
            <person name="Bills G."/>
            <person name="Bluhm B."/>
            <person name="Cannon C."/>
            <person name="Castanera R."/>
            <person name="Culley D."/>
            <person name="Daum C."/>
            <person name="Ezra D."/>
            <person name="Gonzalez J."/>
            <person name="Henrissat B."/>
            <person name="Kuo A."/>
            <person name="Liang C."/>
            <person name="Lipzen A."/>
            <person name="Lutzoni F."/>
            <person name="Magnuson J."/>
            <person name="Mondo S."/>
            <person name="Nolan M."/>
            <person name="Ohm R."/>
            <person name="Pangilinan J."/>
            <person name="Park H.-J."/>
            <person name="Ramirez L."/>
            <person name="Alfaro M."/>
            <person name="Sun H."/>
            <person name="Tritt A."/>
            <person name="Yoshinaga Y."/>
            <person name="Zwiers L.-H."/>
            <person name="Turgeon B."/>
            <person name="Goodwin S."/>
            <person name="Spatafora J."/>
            <person name="Crous P."/>
            <person name="Grigoriev I."/>
        </authorList>
    </citation>
    <scope>NUCLEOTIDE SEQUENCE</scope>
    <source>
        <strain evidence="1">CBS 379.55</strain>
    </source>
</reference>
<keyword evidence="2" id="KW-1185">Reference proteome</keyword>